<dbReference type="Proteomes" id="UP000027120">
    <property type="component" value="Unassembled WGS sequence"/>
</dbReference>
<protein>
    <recommendedName>
        <fullName evidence="4">Hydroxyproline-rich glycoprotein family protein</fullName>
    </recommendedName>
</protein>
<accession>A0A067GFV0</accession>
<sequence length="141" mass="15092">MASRYSSSSTLVHFLIIASIFLHPFNLCSAHNRRMLALQEPSRTLQFGSDDGAPPPAEGDAVLLTVPIYSEEPTLIPSPQVPQEQQLAANITPSFFPLPGIGLPSLPNFPPFPFIPSLPFAPGFDPLPAADSVPPPPITEP</sequence>
<evidence type="ECO:0000313" key="3">
    <source>
        <dbReference type="Proteomes" id="UP000027120"/>
    </source>
</evidence>
<evidence type="ECO:0008006" key="4">
    <source>
        <dbReference type="Google" id="ProtNLM"/>
    </source>
</evidence>
<keyword evidence="1" id="KW-0732">Signal</keyword>
<feature type="signal peptide" evidence="1">
    <location>
        <begin position="1"/>
        <end position="30"/>
    </location>
</feature>
<organism evidence="2 3">
    <name type="scientific">Citrus sinensis</name>
    <name type="common">Sweet orange</name>
    <name type="synonym">Citrus aurantium var. sinensis</name>
    <dbReference type="NCBI Taxonomy" id="2711"/>
    <lineage>
        <taxon>Eukaryota</taxon>
        <taxon>Viridiplantae</taxon>
        <taxon>Streptophyta</taxon>
        <taxon>Embryophyta</taxon>
        <taxon>Tracheophyta</taxon>
        <taxon>Spermatophyta</taxon>
        <taxon>Magnoliopsida</taxon>
        <taxon>eudicotyledons</taxon>
        <taxon>Gunneridae</taxon>
        <taxon>Pentapetalae</taxon>
        <taxon>rosids</taxon>
        <taxon>malvids</taxon>
        <taxon>Sapindales</taxon>
        <taxon>Rutaceae</taxon>
        <taxon>Aurantioideae</taxon>
        <taxon>Citrus</taxon>
    </lineage>
</organism>
<keyword evidence="3" id="KW-1185">Reference proteome</keyword>
<dbReference type="EMBL" id="KK784880">
    <property type="protein sequence ID" value="KDO77540.1"/>
    <property type="molecule type" value="Genomic_DNA"/>
</dbReference>
<feature type="chain" id="PRO_5001641929" description="Hydroxyproline-rich glycoprotein family protein" evidence="1">
    <location>
        <begin position="31"/>
        <end position="141"/>
    </location>
</feature>
<proteinExistence type="predicted"/>
<name>A0A067GFV0_CITSI</name>
<reference evidence="2 3" key="1">
    <citation type="submission" date="2014-04" db="EMBL/GenBank/DDBJ databases">
        <authorList>
            <consortium name="International Citrus Genome Consortium"/>
            <person name="Gmitter F."/>
            <person name="Chen C."/>
            <person name="Farmerie W."/>
            <person name="Harkins T."/>
            <person name="Desany B."/>
            <person name="Mohiuddin M."/>
            <person name="Kodira C."/>
            <person name="Borodovsky M."/>
            <person name="Lomsadze A."/>
            <person name="Burns P."/>
            <person name="Jenkins J."/>
            <person name="Prochnik S."/>
            <person name="Shu S."/>
            <person name="Chapman J."/>
            <person name="Pitluck S."/>
            <person name="Schmutz J."/>
            <person name="Rokhsar D."/>
        </authorList>
    </citation>
    <scope>NUCLEOTIDE SEQUENCE</scope>
</reference>
<dbReference type="AlphaFoldDB" id="A0A067GFV0"/>
<evidence type="ECO:0000313" key="2">
    <source>
        <dbReference type="EMBL" id="KDO77540.1"/>
    </source>
</evidence>
<evidence type="ECO:0000256" key="1">
    <source>
        <dbReference type="SAM" id="SignalP"/>
    </source>
</evidence>
<gene>
    <name evidence="2" type="ORF">CISIN_1g035995mg</name>
</gene>